<protein>
    <submittedName>
        <fullName evidence="3">FxsA family protein</fullName>
    </submittedName>
</protein>
<gene>
    <name evidence="3" type="ORF">ABVT43_19310</name>
</gene>
<evidence type="ECO:0000313" key="4">
    <source>
        <dbReference type="Proteomes" id="UP001548189"/>
    </source>
</evidence>
<dbReference type="RefSeq" id="WP_353897880.1">
    <property type="nucleotide sequence ID" value="NZ_JBEVCJ010000044.1"/>
</dbReference>
<organism evidence="3 4">
    <name type="scientific">Aliikangiella maris</name>
    <dbReference type="NCBI Taxonomy" id="3162458"/>
    <lineage>
        <taxon>Bacteria</taxon>
        <taxon>Pseudomonadati</taxon>
        <taxon>Pseudomonadota</taxon>
        <taxon>Gammaproteobacteria</taxon>
        <taxon>Oceanospirillales</taxon>
        <taxon>Pleioneaceae</taxon>
        <taxon>Aliikangiella</taxon>
    </lineage>
</organism>
<evidence type="ECO:0000256" key="2">
    <source>
        <dbReference type="SAM" id="Phobius"/>
    </source>
</evidence>
<feature type="transmembrane region" description="Helical" evidence="2">
    <location>
        <begin position="5"/>
        <end position="22"/>
    </location>
</feature>
<dbReference type="Proteomes" id="UP001548189">
    <property type="component" value="Unassembled WGS sequence"/>
</dbReference>
<dbReference type="PANTHER" id="PTHR35335:SF1">
    <property type="entry name" value="UPF0716 PROTEIN FXSA"/>
    <property type="match status" value="1"/>
</dbReference>
<dbReference type="EMBL" id="JBEVCJ010000044">
    <property type="protein sequence ID" value="MET1257297.1"/>
    <property type="molecule type" value="Genomic_DNA"/>
</dbReference>
<dbReference type="PANTHER" id="PTHR35335">
    <property type="entry name" value="UPF0716 PROTEIN FXSA"/>
    <property type="match status" value="1"/>
</dbReference>
<keyword evidence="2" id="KW-0812">Transmembrane</keyword>
<comment type="caution">
    <text evidence="3">The sequence shown here is derived from an EMBL/GenBank/DDBJ whole genome shotgun (WGS) entry which is preliminary data.</text>
</comment>
<sequence length="172" mass="19100">MKILLIVFIIVPIIEIGVFIQVGDLLGLAPTLIIILFTAVLGVHLLKQQGLKTWFEIQNKLTQGQIPAQEMASAAQLLFAGGLLLTPGFVTDAIGFLLMIPMVRIAVSHYLYNRWSQRIVSGESHQAHFSTQYTVFTKQTPSHTSKKSNIQESSSNRTIEGEFEEKKSDSTD</sequence>
<name>A0ABV2BZD4_9GAMM</name>
<feature type="region of interest" description="Disordered" evidence="1">
    <location>
        <begin position="140"/>
        <end position="172"/>
    </location>
</feature>
<evidence type="ECO:0000313" key="3">
    <source>
        <dbReference type="EMBL" id="MET1257297.1"/>
    </source>
</evidence>
<evidence type="ECO:0000256" key="1">
    <source>
        <dbReference type="SAM" id="MobiDB-lite"/>
    </source>
</evidence>
<accession>A0ABV2BZD4</accession>
<dbReference type="InterPro" id="IPR007313">
    <property type="entry name" value="FxsA"/>
</dbReference>
<reference evidence="3 4" key="1">
    <citation type="submission" date="2024-06" db="EMBL/GenBank/DDBJ databases">
        <authorList>
            <person name="Li F."/>
        </authorList>
    </citation>
    <scope>NUCLEOTIDE SEQUENCE [LARGE SCALE GENOMIC DNA]</scope>
    <source>
        <strain evidence="3 4">GXAS 311</strain>
    </source>
</reference>
<dbReference type="NCBIfam" id="NF008528">
    <property type="entry name" value="PRK11463.1-2"/>
    <property type="match status" value="1"/>
</dbReference>
<proteinExistence type="predicted"/>
<keyword evidence="4" id="KW-1185">Reference proteome</keyword>
<keyword evidence="2" id="KW-0472">Membrane</keyword>
<feature type="compositionally biased region" description="Polar residues" evidence="1">
    <location>
        <begin position="140"/>
        <end position="158"/>
    </location>
</feature>
<keyword evidence="2" id="KW-1133">Transmembrane helix</keyword>
<feature type="transmembrane region" description="Helical" evidence="2">
    <location>
        <begin position="28"/>
        <end position="46"/>
    </location>
</feature>
<dbReference type="Pfam" id="PF04186">
    <property type="entry name" value="FxsA"/>
    <property type="match status" value="1"/>
</dbReference>